<dbReference type="Gene3D" id="1.10.10.10">
    <property type="entry name" value="Winged helix-like DNA-binding domain superfamily/Winged helix DNA-binding domain"/>
    <property type="match status" value="2"/>
</dbReference>
<dbReference type="AlphaFoldDB" id="A0A1V0ABS2"/>
<dbReference type="SUPFAM" id="SSF88946">
    <property type="entry name" value="Sigma2 domain of RNA polymerase sigma factors"/>
    <property type="match status" value="1"/>
</dbReference>
<dbReference type="KEGG" id="noa:BKM31_44860"/>
<feature type="domain" description="RNA polymerase sigma-70 region 4" evidence="5">
    <location>
        <begin position="138"/>
        <end position="186"/>
    </location>
</feature>
<dbReference type="CDD" id="cd06171">
    <property type="entry name" value="Sigma70_r4"/>
    <property type="match status" value="1"/>
</dbReference>
<dbReference type="STRING" id="1909395.BKM31_44860"/>
<dbReference type="Pfam" id="PF04545">
    <property type="entry name" value="Sigma70_r4"/>
    <property type="match status" value="1"/>
</dbReference>
<dbReference type="GO" id="GO:0006352">
    <property type="term" value="P:DNA-templated transcription initiation"/>
    <property type="evidence" value="ECO:0007669"/>
    <property type="project" value="InterPro"/>
</dbReference>
<evidence type="ECO:0000256" key="2">
    <source>
        <dbReference type="ARBA" id="ARBA00023082"/>
    </source>
</evidence>
<dbReference type="GO" id="GO:0003677">
    <property type="term" value="F:DNA binding"/>
    <property type="evidence" value="ECO:0007669"/>
    <property type="project" value="UniProtKB-KW"/>
</dbReference>
<keyword evidence="4" id="KW-0804">Transcription</keyword>
<gene>
    <name evidence="6" type="ORF">BKM31_44860</name>
</gene>
<dbReference type="InterPro" id="IPR013324">
    <property type="entry name" value="RNA_pol_sigma_r3/r4-like"/>
</dbReference>
<dbReference type="NCBIfam" id="TIGR02937">
    <property type="entry name" value="sigma70-ECF"/>
    <property type="match status" value="1"/>
</dbReference>
<evidence type="ECO:0000259" key="5">
    <source>
        <dbReference type="Pfam" id="PF04545"/>
    </source>
</evidence>
<dbReference type="SUPFAM" id="SSF88659">
    <property type="entry name" value="Sigma3 and sigma4 domains of RNA polymerase sigma factors"/>
    <property type="match status" value="1"/>
</dbReference>
<evidence type="ECO:0000313" key="7">
    <source>
        <dbReference type="Proteomes" id="UP000190797"/>
    </source>
</evidence>
<dbReference type="PANTHER" id="PTHR30385">
    <property type="entry name" value="SIGMA FACTOR F FLAGELLAR"/>
    <property type="match status" value="1"/>
</dbReference>
<organism evidence="6 7">
    <name type="scientific">[Actinomadura] parvosata subsp. kistnae</name>
    <dbReference type="NCBI Taxonomy" id="1909395"/>
    <lineage>
        <taxon>Bacteria</taxon>
        <taxon>Bacillati</taxon>
        <taxon>Actinomycetota</taxon>
        <taxon>Actinomycetes</taxon>
        <taxon>Streptosporangiales</taxon>
        <taxon>Streptosporangiaceae</taxon>
        <taxon>Nonomuraea</taxon>
    </lineage>
</organism>
<dbReference type="InterPro" id="IPR036388">
    <property type="entry name" value="WH-like_DNA-bd_sf"/>
</dbReference>
<dbReference type="EMBL" id="CP017717">
    <property type="protein sequence ID" value="AQZ67654.1"/>
    <property type="molecule type" value="Genomic_DNA"/>
</dbReference>
<evidence type="ECO:0000256" key="3">
    <source>
        <dbReference type="ARBA" id="ARBA00023125"/>
    </source>
</evidence>
<dbReference type="InterPro" id="IPR013325">
    <property type="entry name" value="RNA_pol_sigma_r2"/>
</dbReference>
<evidence type="ECO:0000256" key="1">
    <source>
        <dbReference type="ARBA" id="ARBA00023015"/>
    </source>
</evidence>
<dbReference type="InterPro" id="IPR007630">
    <property type="entry name" value="RNA_pol_sigma70_r4"/>
</dbReference>
<keyword evidence="2" id="KW-0731">Sigma factor</keyword>
<sequence>MSVGIAHDLETVARTKQNLLLSIAAAYVERRADIEDAVQTAYLKALEKQSQGALLGDLVAFMAVWTRYMAMKTRPASDRPRPPLLVDFTAGYWESGYVSPRAFADHTWDPARHYEDDHGQGSAAEAHSQACRAKVTEALAILTPRERQAVQMHWVDGLSCSTVAETVGTTEAAVKSTIKRAARKIRVHFGESAHSARHVPVRRVDPQRLTDAARARAAEAARLLRDEKLTREQIGTRLGVSTRRVTVYLGDARALGILDATH</sequence>
<accession>A0A1V0ABS2</accession>
<proteinExistence type="predicted"/>
<keyword evidence="3" id="KW-0238">DNA-binding</keyword>
<dbReference type="Proteomes" id="UP000190797">
    <property type="component" value="Chromosome"/>
</dbReference>
<protein>
    <recommendedName>
        <fullName evidence="5">RNA polymerase sigma-70 region 4 domain-containing protein</fullName>
    </recommendedName>
</protein>
<reference evidence="7" key="1">
    <citation type="journal article" date="2017" name="Med. Chem. Commun.">
        <title>Nonomuraea sp. ATCC 55076 harbours the largest actinomycete chromosome to date and the kistamicin biosynthetic gene cluster.</title>
        <authorList>
            <person name="Nazari B."/>
            <person name="Forneris C.C."/>
            <person name="Gibson M.I."/>
            <person name="Moon K."/>
            <person name="Schramma K.R."/>
            <person name="Seyedsayamdost M.R."/>
        </authorList>
    </citation>
    <scope>NUCLEOTIDE SEQUENCE [LARGE SCALE GENOMIC DNA]</scope>
    <source>
        <strain evidence="7">ATCC 55076</strain>
    </source>
</reference>
<dbReference type="RefSeq" id="WP_080043967.1">
    <property type="nucleotide sequence ID" value="NZ_CP017717.1"/>
</dbReference>
<dbReference type="InterPro" id="IPR014284">
    <property type="entry name" value="RNA_pol_sigma-70_dom"/>
</dbReference>
<evidence type="ECO:0000313" key="6">
    <source>
        <dbReference type="EMBL" id="AQZ67654.1"/>
    </source>
</evidence>
<dbReference type="GO" id="GO:0016987">
    <property type="term" value="F:sigma factor activity"/>
    <property type="evidence" value="ECO:0007669"/>
    <property type="project" value="UniProtKB-KW"/>
</dbReference>
<evidence type="ECO:0000256" key="4">
    <source>
        <dbReference type="ARBA" id="ARBA00023163"/>
    </source>
</evidence>
<keyword evidence="7" id="KW-1185">Reference proteome</keyword>
<keyword evidence="1" id="KW-0805">Transcription regulation</keyword>
<name>A0A1V0ABS2_9ACTN</name>